<evidence type="ECO:0000259" key="1">
    <source>
        <dbReference type="Pfam" id="PF01370"/>
    </source>
</evidence>
<gene>
    <name evidence="2" type="ORF">NIES1031_21990</name>
</gene>
<feature type="domain" description="NAD-dependent epimerase/dehydratase" evidence="1">
    <location>
        <begin position="3"/>
        <end position="226"/>
    </location>
</feature>
<dbReference type="GO" id="GO:0005737">
    <property type="term" value="C:cytoplasm"/>
    <property type="evidence" value="ECO:0007669"/>
    <property type="project" value="TreeGrafter"/>
</dbReference>
<dbReference type="InterPro" id="IPR051783">
    <property type="entry name" value="NAD(P)-dependent_oxidoreduct"/>
</dbReference>
<dbReference type="PANTHER" id="PTHR48079">
    <property type="entry name" value="PROTEIN YEEZ"/>
    <property type="match status" value="1"/>
</dbReference>
<name>A0A1U7HCF8_9CHRO</name>
<evidence type="ECO:0000313" key="3">
    <source>
        <dbReference type="Proteomes" id="UP000185984"/>
    </source>
</evidence>
<dbReference type="GO" id="GO:0004029">
    <property type="term" value="F:aldehyde dehydrogenase (NAD+) activity"/>
    <property type="evidence" value="ECO:0007669"/>
    <property type="project" value="TreeGrafter"/>
</dbReference>
<proteinExistence type="predicted"/>
<dbReference type="AlphaFoldDB" id="A0A1U7HCF8"/>
<dbReference type="InterPro" id="IPR001509">
    <property type="entry name" value="Epimerase_deHydtase"/>
</dbReference>
<organism evidence="2 3">
    <name type="scientific">Chroogloeocystis siderophila 5.2 s.c.1</name>
    <dbReference type="NCBI Taxonomy" id="247279"/>
    <lineage>
        <taxon>Bacteria</taxon>
        <taxon>Bacillati</taxon>
        <taxon>Cyanobacteriota</taxon>
        <taxon>Cyanophyceae</taxon>
        <taxon>Oscillatoriophycideae</taxon>
        <taxon>Chroococcales</taxon>
        <taxon>Chroococcaceae</taxon>
        <taxon>Chroogloeocystis</taxon>
    </lineage>
</organism>
<dbReference type="Gene3D" id="3.40.50.720">
    <property type="entry name" value="NAD(P)-binding Rossmann-like Domain"/>
    <property type="match status" value="1"/>
</dbReference>
<dbReference type="OrthoDB" id="9807212at2"/>
<dbReference type="SUPFAM" id="SSF51735">
    <property type="entry name" value="NAD(P)-binding Rossmann-fold domains"/>
    <property type="match status" value="1"/>
</dbReference>
<evidence type="ECO:0000313" key="2">
    <source>
        <dbReference type="EMBL" id="OKH21263.1"/>
    </source>
</evidence>
<dbReference type="EMBL" id="MRCC01000028">
    <property type="protein sequence ID" value="OKH21263.1"/>
    <property type="molecule type" value="Genomic_DNA"/>
</dbReference>
<sequence>MKALVTGANGFTGSHLVYALQQRGAQVVGLVRKSSNLSRLANSQLQLVYGDITDRDALQTAMQGVNTVFHTAAYVELGLVNADKMQRVNVEGTRAVMEVAQASGVSKIIYCSTIGIFGDTKGEVVDETFQRRQTDFSSAYDRTKYQAQQIVDEFASQDLPVVSVLPSGIFGADDPHFGPVLQQFLKGRLKLWAGGDRITGIVHVDDLVDAMLLAAEKSPPGEHYIISAGELSTREMFELLSQQTGIPIPAEAPKSIVKLAGNLLDPIGRLLQWQPPLSRERIHYIYDRCVRVDATKARQKLGWKPRSVKETLSEIAKALQESG</sequence>
<keyword evidence="3" id="KW-1185">Reference proteome</keyword>
<reference evidence="2 3" key="1">
    <citation type="submission" date="2016-11" db="EMBL/GenBank/DDBJ databases">
        <title>Draft Genome Sequences of Nine Cyanobacterial Strains from Diverse Habitats.</title>
        <authorList>
            <person name="Zhu T."/>
            <person name="Hou S."/>
            <person name="Lu X."/>
            <person name="Hess W.R."/>
        </authorList>
    </citation>
    <scope>NUCLEOTIDE SEQUENCE [LARGE SCALE GENOMIC DNA]</scope>
    <source>
        <strain evidence="2 3">5.2 s.c.1</strain>
    </source>
</reference>
<dbReference type="STRING" id="247279.NIES1031_21990"/>
<dbReference type="PANTHER" id="PTHR48079:SF6">
    <property type="entry name" value="NAD(P)-BINDING DOMAIN-CONTAINING PROTEIN-RELATED"/>
    <property type="match status" value="1"/>
</dbReference>
<dbReference type="Proteomes" id="UP000185984">
    <property type="component" value="Unassembled WGS sequence"/>
</dbReference>
<dbReference type="InterPro" id="IPR036291">
    <property type="entry name" value="NAD(P)-bd_dom_sf"/>
</dbReference>
<accession>A0A1U7HCF8</accession>
<comment type="caution">
    <text evidence="2">The sequence shown here is derived from an EMBL/GenBank/DDBJ whole genome shotgun (WGS) entry which is preliminary data.</text>
</comment>
<dbReference type="Pfam" id="PF01370">
    <property type="entry name" value="Epimerase"/>
    <property type="match status" value="1"/>
</dbReference>
<dbReference type="RefSeq" id="WP_073551576.1">
    <property type="nucleotide sequence ID" value="NZ_CAWMVK010000021.1"/>
</dbReference>
<protein>
    <submittedName>
        <fullName evidence="2">Epimerase</fullName>
    </submittedName>
</protein>